<feature type="compositionally biased region" description="Polar residues" evidence="6">
    <location>
        <begin position="25"/>
        <end position="45"/>
    </location>
</feature>
<organism evidence="8 9">
    <name type="scientific">Circinella minor</name>
    <dbReference type="NCBI Taxonomy" id="1195481"/>
    <lineage>
        <taxon>Eukaryota</taxon>
        <taxon>Fungi</taxon>
        <taxon>Fungi incertae sedis</taxon>
        <taxon>Mucoromycota</taxon>
        <taxon>Mucoromycotina</taxon>
        <taxon>Mucoromycetes</taxon>
        <taxon>Mucorales</taxon>
        <taxon>Lichtheimiaceae</taxon>
        <taxon>Circinella</taxon>
    </lineage>
</organism>
<evidence type="ECO:0000313" key="9">
    <source>
        <dbReference type="Proteomes" id="UP000646827"/>
    </source>
</evidence>
<dbReference type="GO" id="GO:0005737">
    <property type="term" value="C:cytoplasm"/>
    <property type="evidence" value="ECO:0007669"/>
    <property type="project" value="TreeGrafter"/>
</dbReference>
<dbReference type="InterPro" id="IPR003653">
    <property type="entry name" value="Peptidase_C48_C"/>
</dbReference>
<feature type="domain" description="Ubiquitin-like protease family profile" evidence="7">
    <location>
        <begin position="388"/>
        <end position="588"/>
    </location>
</feature>
<evidence type="ECO:0000256" key="4">
    <source>
        <dbReference type="ARBA" id="ARBA00022786"/>
    </source>
</evidence>
<feature type="region of interest" description="Disordered" evidence="6">
    <location>
        <begin position="217"/>
        <end position="236"/>
    </location>
</feature>
<gene>
    <name evidence="8" type="ORF">INT45_003422</name>
</gene>
<evidence type="ECO:0000256" key="6">
    <source>
        <dbReference type="SAM" id="MobiDB-lite"/>
    </source>
</evidence>
<keyword evidence="2" id="KW-0597">Phosphoprotein</keyword>
<evidence type="ECO:0000256" key="5">
    <source>
        <dbReference type="ARBA" id="ARBA00022801"/>
    </source>
</evidence>
<dbReference type="PANTHER" id="PTHR46896:SF3">
    <property type="entry name" value="FI06413P-RELATED"/>
    <property type="match status" value="1"/>
</dbReference>
<keyword evidence="5" id="KW-0378">Hydrolase</keyword>
<feature type="region of interest" description="Disordered" evidence="6">
    <location>
        <begin position="1"/>
        <end position="107"/>
    </location>
</feature>
<feature type="compositionally biased region" description="Low complexity" evidence="6">
    <location>
        <begin position="225"/>
        <end position="235"/>
    </location>
</feature>
<dbReference type="GO" id="GO:0016926">
    <property type="term" value="P:protein desumoylation"/>
    <property type="evidence" value="ECO:0007669"/>
    <property type="project" value="TreeGrafter"/>
</dbReference>
<comment type="similarity">
    <text evidence="1">Belongs to the peptidase C48 family.</text>
</comment>
<sequence>MRLKDSTRPNVEQKRQIQRQQQQIGCSSGPTKQNLKSPRITTTKSTETKRKQSRTIQDDSDEGIDPTPVKRKSLRNSTQRSSNINNDNHIVTTIEDDDDNDTSKKNNNIHMVDVDDIVPTSKSDVFDDFSVLKSPIPIRHKKRRHMYEGIDNPKSYYEAQVGPSSPPSSPWGPFTGESSTSSCRQRTINIEKNVTVSDNEDEDEFYDKWIAEMGEDQKHKGRPLNNDNKTDYNNNNKDDDIAISNLSSNLILPRRRKAIVFHEDPDDIPIKESENTTAHPTPITYGSNSKPMVKTTNLQSKDILHSLGRTRPLTRSTAKSLDLQKSFRDGLSYGMNSVRGLFGQPQHITIDDDDDDEVQIQDNSSSTSTFANGQELLFHYPSSAPGGVAVIREDANRLMDGQMLNDSIIDFYVKWLLINTDNNPSSSSLFGDDDDRPITERIHIFNTFFFARLKQPTKGDPYENVKKWASKINLFEKDIVFVPIHEASHWYLLVVCNLKKCIPKEGECIDLSNDKSDDKAVIYSLDSMGLKRTRSANRVIKYLNSAAHDRLGIDPNQFIKPVYVQANVPLQPNAYDCGIYVLHFIEMFLQQPEKLMSILTAKDLDDTVWQSTKIAEKRELISDLITGLCQTPPSPLQNNTDT</sequence>
<dbReference type="Proteomes" id="UP000646827">
    <property type="component" value="Unassembled WGS sequence"/>
</dbReference>
<protein>
    <recommendedName>
        <fullName evidence="7">Ubiquitin-like protease family profile domain-containing protein</fullName>
    </recommendedName>
</protein>
<evidence type="ECO:0000256" key="2">
    <source>
        <dbReference type="ARBA" id="ARBA00022553"/>
    </source>
</evidence>
<reference evidence="8 9" key="1">
    <citation type="submission" date="2020-12" db="EMBL/GenBank/DDBJ databases">
        <title>Metabolic potential, ecology and presence of endohyphal bacteria is reflected in genomic diversity of Mucoromycotina.</title>
        <authorList>
            <person name="Muszewska A."/>
            <person name="Okrasinska A."/>
            <person name="Steczkiewicz K."/>
            <person name="Drgas O."/>
            <person name="Orlowska M."/>
            <person name="Perlinska-Lenart U."/>
            <person name="Aleksandrzak-Piekarczyk T."/>
            <person name="Szatraj K."/>
            <person name="Zielenkiewicz U."/>
            <person name="Pilsyk S."/>
            <person name="Malc E."/>
            <person name="Mieczkowski P."/>
            <person name="Kruszewska J.S."/>
            <person name="Biernat P."/>
            <person name="Pawlowska J."/>
        </authorList>
    </citation>
    <scope>NUCLEOTIDE SEQUENCE [LARGE SCALE GENOMIC DNA]</scope>
    <source>
        <strain evidence="8 9">CBS 142.35</strain>
    </source>
</reference>
<evidence type="ECO:0000259" key="7">
    <source>
        <dbReference type="PROSITE" id="PS50600"/>
    </source>
</evidence>
<dbReference type="GO" id="GO:0070139">
    <property type="term" value="F:SUMO-specific endopeptidase activity"/>
    <property type="evidence" value="ECO:0007669"/>
    <property type="project" value="TreeGrafter"/>
</dbReference>
<evidence type="ECO:0000313" key="8">
    <source>
        <dbReference type="EMBL" id="KAG2221782.1"/>
    </source>
</evidence>
<dbReference type="OrthoDB" id="442460at2759"/>
<feature type="compositionally biased region" description="Polar residues" evidence="6">
    <location>
        <begin position="275"/>
        <end position="292"/>
    </location>
</feature>
<dbReference type="GO" id="GO:0006508">
    <property type="term" value="P:proteolysis"/>
    <property type="evidence" value="ECO:0007669"/>
    <property type="project" value="UniProtKB-KW"/>
</dbReference>
<accession>A0A8H7VK26</accession>
<dbReference type="Pfam" id="PF02902">
    <property type="entry name" value="Peptidase_C48"/>
    <property type="match status" value="1"/>
</dbReference>
<keyword evidence="4" id="KW-0833">Ubl conjugation pathway</keyword>
<comment type="caution">
    <text evidence="8">The sequence shown here is derived from an EMBL/GenBank/DDBJ whole genome shotgun (WGS) entry which is preliminary data.</text>
</comment>
<feature type="compositionally biased region" description="Basic and acidic residues" evidence="6">
    <location>
        <begin position="1"/>
        <end position="15"/>
    </location>
</feature>
<keyword evidence="9" id="KW-1185">Reference proteome</keyword>
<feature type="region of interest" description="Disordered" evidence="6">
    <location>
        <begin position="267"/>
        <end position="292"/>
    </location>
</feature>
<dbReference type="Gene3D" id="1.10.418.20">
    <property type="match status" value="1"/>
</dbReference>
<name>A0A8H7VK26_9FUNG</name>
<evidence type="ECO:0000256" key="1">
    <source>
        <dbReference type="ARBA" id="ARBA00005234"/>
    </source>
</evidence>
<feature type="region of interest" description="Disordered" evidence="6">
    <location>
        <begin position="159"/>
        <end position="183"/>
    </location>
</feature>
<dbReference type="EMBL" id="JAEPRB010000100">
    <property type="protein sequence ID" value="KAG2221782.1"/>
    <property type="molecule type" value="Genomic_DNA"/>
</dbReference>
<keyword evidence="3" id="KW-0645">Protease</keyword>
<dbReference type="InterPro" id="IPR038765">
    <property type="entry name" value="Papain-like_cys_pep_sf"/>
</dbReference>
<evidence type="ECO:0000256" key="3">
    <source>
        <dbReference type="ARBA" id="ARBA00022670"/>
    </source>
</evidence>
<dbReference type="AlphaFoldDB" id="A0A8H7VK26"/>
<dbReference type="PANTHER" id="PTHR46896">
    <property type="entry name" value="SENTRIN-SPECIFIC PROTEASE"/>
    <property type="match status" value="1"/>
</dbReference>
<dbReference type="SUPFAM" id="SSF54001">
    <property type="entry name" value="Cysteine proteinases"/>
    <property type="match status" value="1"/>
</dbReference>
<dbReference type="PROSITE" id="PS50600">
    <property type="entry name" value="ULP_PROTEASE"/>
    <property type="match status" value="1"/>
</dbReference>
<dbReference type="Gene3D" id="3.30.310.130">
    <property type="entry name" value="Ubiquitin-related"/>
    <property type="match status" value="1"/>
</dbReference>
<dbReference type="InterPro" id="IPR051947">
    <property type="entry name" value="Sentrin-specific_protease"/>
</dbReference>
<dbReference type="GO" id="GO:0005634">
    <property type="term" value="C:nucleus"/>
    <property type="evidence" value="ECO:0007669"/>
    <property type="project" value="TreeGrafter"/>
</dbReference>
<proteinExistence type="inferred from homology"/>
<feature type="compositionally biased region" description="Polar residues" evidence="6">
    <location>
        <begin position="75"/>
        <end position="91"/>
    </location>
</feature>